<feature type="transmembrane region" description="Helical" evidence="1">
    <location>
        <begin position="191"/>
        <end position="209"/>
    </location>
</feature>
<keyword evidence="1" id="KW-0472">Membrane</keyword>
<feature type="transmembrane region" description="Helical" evidence="1">
    <location>
        <begin position="448"/>
        <end position="466"/>
    </location>
</feature>
<protein>
    <submittedName>
        <fullName evidence="2">Uncharacterized protein</fullName>
    </submittedName>
</protein>
<accession>B1ZSM5</accession>
<organism evidence="2 3">
    <name type="scientific">Opitutus terrae (strain DSM 11246 / JCM 15787 / PB90-1)</name>
    <dbReference type="NCBI Taxonomy" id="452637"/>
    <lineage>
        <taxon>Bacteria</taxon>
        <taxon>Pseudomonadati</taxon>
        <taxon>Verrucomicrobiota</taxon>
        <taxon>Opitutia</taxon>
        <taxon>Opitutales</taxon>
        <taxon>Opitutaceae</taxon>
        <taxon>Opitutus</taxon>
    </lineage>
</organism>
<reference evidence="2 3" key="1">
    <citation type="journal article" date="2011" name="J. Bacteriol.">
        <title>Genome sequence of the verrucomicrobium Opitutus terrae PB90-1, an abundant inhabitant of rice paddy soil ecosystems.</title>
        <authorList>
            <person name="van Passel M.W."/>
            <person name="Kant R."/>
            <person name="Palva A."/>
            <person name="Copeland A."/>
            <person name="Lucas S."/>
            <person name="Lapidus A."/>
            <person name="Glavina del Rio T."/>
            <person name="Pitluck S."/>
            <person name="Goltsman E."/>
            <person name="Clum A."/>
            <person name="Sun H."/>
            <person name="Schmutz J."/>
            <person name="Larimer F.W."/>
            <person name="Land M.L."/>
            <person name="Hauser L."/>
            <person name="Kyrpides N."/>
            <person name="Mikhailova N."/>
            <person name="Richardson P.P."/>
            <person name="Janssen P.H."/>
            <person name="de Vos W.M."/>
            <person name="Smidt H."/>
        </authorList>
    </citation>
    <scope>NUCLEOTIDE SEQUENCE [LARGE SCALE GENOMIC DNA]</scope>
    <source>
        <strain evidence="3">DSM 11246 / JCM 15787 / PB90-1</strain>
    </source>
</reference>
<feature type="transmembrane region" description="Helical" evidence="1">
    <location>
        <begin position="336"/>
        <end position="355"/>
    </location>
</feature>
<keyword evidence="1" id="KW-1133">Transmembrane helix</keyword>
<evidence type="ECO:0000256" key="1">
    <source>
        <dbReference type="SAM" id="Phobius"/>
    </source>
</evidence>
<feature type="transmembrane region" description="Helical" evidence="1">
    <location>
        <begin position="229"/>
        <end position="256"/>
    </location>
</feature>
<feature type="transmembrane region" description="Helical" evidence="1">
    <location>
        <begin position="425"/>
        <end position="442"/>
    </location>
</feature>
<dbReference type="AlphaFoldDB" id="B1ZSM5"/>
<feature type="transmembrane region" description="Helical" evidence="1">
    <location>
        <begin position="473"/>
        <end position="494"/>
    </location>
</feature>
<feature type="transmembrane region" description="Helical" evidence="1">
    <location>
        <begin position="164"/>
        <end position="184"/>
    </location>
</feature>
<evidence type="ECO:0000313" key="2">
    <source>
        <dbReference type="EMBL" id="ACB73882.1"/>
    </source>
</evidence>
<sequence length="807" mass="87355">MRFSLRSPLLLLSIVLAGAVAFVLWADAARARRATYVSELAGGASVAVDRASPTGYAGGVRVFIAPERNNDSYQWLLQTQQMLARDEWRVRHVDFDNAPTGREVRSASPYRWWLALVAWFDHTLSIRPLARSVERAALLADPALHILLLLGTAVFVVWRFGPVAGTWTAAAVAVTFPFAGAFVSGQPGDEGWIEAAALWSLLPLLVGILGQSSSIRRWFIAGGIAGGCFLWISVATALPMLVGIALGALLAGALTARAPGDDGAGAELPWRAWALAGAGTTLLAYFVEYAPEHMGSLRVDAVHPLHGIAWLGLGELLVCAERWLRGIRPKASVRAIAALAASLLAVLAIPVLMLLRNEPGLFTVASLGERLTKLPNAPLAASLATWWSRDGLSAALFVTLLPLGLVVLAGWLLVRLRPAVRERRALALVLGPTLVALGFATVKLEWWGVVDSTLIALAVAVLATLARHHVSAVLRWSLAAAGGMAVLLSARVLVPAAPGPEGYDVAPTEIEALIERDLAQWLARRASDAIVLAPPQVTASLIYHGGLRGLGTPWPENRDGFAASVRIASATSIDETLALVQRRGITHIVIPSWDAFLDEYARLGAGQPQASFIGLLHRWMPPRWLRPIAYEMPQIPGFEQQSVVVFEVVDLQDNVVALSRLVEYFVETGRKELALSASYALHQEFADDLGATVARVQAEAMLGDTKAFRDTLAKLDAQLAAGADQYLPWDRRVSLTIVLAQAKQFDQARRQLERCLAEIDEARLRSLTTVPLYRLHRLLKAFGLEISDPRLRDLARELLAPEQRATL</sequence>
<evidence type="ECO:0000313" key="3">
    <source>
        <dbReference type="Proteomes" id="UP000007013"/>
    </source>
</evidence>
<feature type="transmembrane region" description="Helical" evidence="1">
    <location>
        <begin position="137"/>
        <end position="158"/>
    </location>
</feature>
<dbReference type="eggNOG" id="COG1287">
    <property type="taxonomic scope" value="Bacteria"/>
</dbReference>
<dbReference type="OrthoDB" id="186957at2"/>
<dbReference type="Proteomes" id="UP000007013">
    <property type="component" value="Chromosome"/>
</dbReference>
<proteinExistence type="predicted"/>
<name>B1ZSM5_OPITP</name>
<dbReference type="EMBL" id="CP001032">
    <property type="protein sequence ID" value="ACB73882.1"/>
    <property type="molecule type" value="Genomic_DNA"/>
</dbReference>
<dbReference type="KEGG" id="ote:Oter_0592"/>
<dbReference type="HOGENOM" id="CLU_350492_0_0_0"/>
<dbReference type="STRING" id="452637.Oter_0592"/>
<gene>
    <name evidence="2" type="ordered locus">Oter_0592</name>
</gene>
<dbReference type="RefSeq" id="WP_012373420.1">
    <property type="nucleotide sequence ID" value="NC_010571.1"/>
</dbReference>
<keyword evidence="1" id="KW-0812">Transmembrane</keyword>
<feature type="transmembrane region" description="Helical" evidence="1">
    <location>
        <begin position="392"/>
        <end position="413"/>
    </location>
</feature>
<keyword evidence="3" id="KW-1185">Reference proteome</keyword>